<dbReference type="PANTHER" id="PTHR37535:SF3">
    <property type="entry name" value="FLUG DOMAIN-CONTAINING PROTEIN"/>
    <property type="match status" value="1"/>
</dbReference>
<feature type="region of interest" description="Disordered" evidence="1">
    <location>
        <begin position="450"/>
        <end position="497"/>
    </location>
</feature>
<dbReference type="STRING" id="41047.A0A397GSB6"/>
<evidence type="ECO:0000256" key="1">
    <source>
        <dbReference type="SAM" id="MobiDB-lite"/>
    </source>
</evidence>
<reference evidence="2" key="1">
    <citation type="submission" date="2018-08" db="EMBL/GenBank/DDBJ databases">
        <title>Draft genome sequence of azole-resistant Aspergillus thermomutatus (Neosartorya pseudofischeri) strain HMR AF 39, isolated from a human nasal aspirate.</title>
        <authorList>
            <person name="Parent-Michaud M."/>
            <person name="Dufresne P.J."/>
            <person name="Fournier E."/>
            <person name="Martineau C."/>
            <person name="Moreira S."/>
            <person name="Perkins V."/>
            <person name="De Repentigny L."/>
            <person name="Dufresne S.F."/>
        </authorList>
    </citation>
    <scope>NUCLEOTIDE SEQUENCE [LARGE SCALE GENOMIC DNA]</scope>
    <source>
        <strain evidence="2">HMR AF 39</strain>
    </source>
</reference>
<dbReference type="RefSeq" id="XP_026613769.1">
    <property type="nucleotide sequence ID" value="XM_026758020.1"/>
</dbReference>
<dbReference type="AlphaFoldDB" id="A0A397GSB6"/>
<feature type="compositionally biased region" description="Basic residues" evidence="1">
    <location>
        <begin position="476"/>
        <end position="485"/>
    </location>
</feature>
<feature type="compositionally biased region" description="Polar residues" evidence="1">
    <location>
        <begin position="640"/>
        <end position="672"/>
    </location>
</feature>
<proteinExistence type="predicted"/>
<organism evidence="2 3">
    <name type="scientific">Aspergillus thermomutatus</name>
    <name type="common">Neosartorya pseudofischeri</name>
    <dbReference type="NCBI Taxonomy" id="41047"/>
    <lineage>
        <taxon>Eukaryota</taxon>
        <taxon>Fungi</taxon>
        <taxon>Dikarya</taxon>
        <taxon>Ascomycota</taxon>
        <taxon>Pezizomycotina</taxon>
        <taxon>Eurotiomycetes</taxon>
        <taxon>Eurotiomycetidae</taxon>
        <taxon>Eurotiales</taxon>
        <taxon>Aspergillaceae</taxon>
        <taxon>Aspergillus</taxon>
        <taxon>Aspergillus subgen. Fumigati</taxon>
    </lineage>
</organism>
<feature type="compositionally biased region" description="Basic and acidic residues" evidence="1">
    <location>
        <begin position="1"/>
        <end position="32"/>
    </location>
</feature>
<dbReference type="Proteomes" id="UP000215305">
    <property type="component" value="Unassembled WGS sequence"/>
</dbReference>
<gene>
    <name evidence="2" type="ORF">CDV56_104401</name>
</gene>
<feature type="compositionally biased region" description="Basic and acidic residues" evidence="1">
    <location>
        <begin position="466"/>
        <end position="475"/>
    </location>
</feature>
<comment type="caution">
    <text evidence="2">The sequence shown here is derived from an EMBL/GenBank/DDBJ whole genome shotgun (WGS) entry which is preliminary data.</text>
</comment>
<sequence>MAGLSDARKAAQKAAREEKRREERRQLREQRGYDPNAYLEKDAQRSWSRASPETKEVYRKRVRMYEEFLVGQKGMPKGYKVGKEHPVPTLEELKQLFRWYIDSTKGRLDPQGRPTMKTTLIRAQEFVPGFALETGKPIAQQDASELYSWIEKDLVKDKFIKAIEKPKYNIKPGDFERGMRTHWADDDPLFMSGRFRVQFHFVTLLYFCTGARVAALCPKSKNKAEQGLRYKIGYRLNQHWVKNNIDPDNTALGAAIWDCDEPLYAGALFLLALAIADGALFGYSSAADFFEQVIPPGLNQLPLRWNEEALDWCIIRHTTAKGVSEDPLSKERYQDAFRQILRKIYLNTPTIHDYRRHLAESVKGLRRKLTIQKVLELESDALLVKMRAEIDNAGTAGDRERLNAEYRAQKKRIYARKFERFRKDYISTDQQDYRRHLHDVHHYNKAICVPSEKARKKRSSSEIDEESIRDGNPPKRERRPRKQQKKSSAPPHASPKDLKIILWEPPTTQPQVMFPLPAEAVHENEECLTDLAYQAANHCEHFNEMLCTSPDDDNIRSALSDIMNVTDSPRPSAIGSVPSATVINPRILDISTTILSWSEGKHQQLDECDLREQLASSSLAERPGIDFPPQTLCAGPALDSTESQGDTVPETGNSLIFSALSPQSPLSKESVR</sequence>
<accession>A0A397GSB6</accession>
<feature type="region of interest" description="Disordered" evidence="1">
    <location>
        <begin position="1"/>
        <end position="52"/>
    </location>
</feature>
<dbReference type="OrthoDB" id="5400577at2759"/>
<name>A0A397GSB6_ASPTH</name>
<keyword evidence="3" id="KW-1185">Reference proteome</keyword>
<dbReference type="GeneID" id="38126375"/>
<dbReference type="VEuPathDB" id="FungiDB:CDV56_104401"/>
<dbReference type="EMBL" id="NKHU02000118">
    <property type="protein sequence ID" value="RHZ53912.1"/>
    <property type="molecule type" value="Genomic_DNA"/>
</dbReference>
<evidence type="ECO:0000313" key="2">
    <source>
        <dbReference type="EMBL" id="RHZ53912.1"/>
    </source>
</evidence>
<protein>
    <submittedName>
        <fullName evidence="2">Uncharacterized protein</fullName>
    </submittedName>
</protein>
<evidence type="ECO:0000313" key="3">
    <source>
        <dbReference type="Proteomes" id="UP000215305"/>
    </source>
</evidence>
<feature type="region of interest" description="Disordered" evidence="1">
    <location>
        <begin position="620"/>
        <end position="672"/>
    </location>
</feature>
<dbReference type="PANTHER" id="PTHR37535">
    <property type="entry name" value="FLUG DOMAIN PROTEIN"/>
    <property type="match status" value="1"/>
</dbReference>